<dbReference type="SUPFAM" id="SSF47188">
    <property type="entry name" value="Hemerythrin-like"/>
    <property type="match status" value="1"/>
</dbReference>
<keyword evidence="3" id="KW-0408">Iron</keyword>
<evidence type="ECO:0000259" key="4">
    <source>
        <dbReference type="Pfam" id="PF01814"/>
    </source>
</evidence>
<sequence>MSSDTKIQWDDSYSIDVDTIDNQHKNLFALVNKLYDLDEIKNTKDDLKKILYEFNDYINVHFAAEEKYMSYIGFPELEQQKETHESFRKLLIEIISTPAKLEIIKTKMRVFAKRALIDHISNEDVKIKQFKQQKQESEEKEKIDKSEV</sequence>
<dbReference type="Proteomes" id="UP000593994">
    <property type="component" value="Chromosome"/>
</dbReference>
<dbReference type="InterPro" id="IPR050669">
    <property type="entry name" value="Hemerythrin"/>
</dbReference>
<dbReference type="Pfam" id="PF01814">
    <property type="entry name" value="Hemerythrin"/>
    <property type="match status" value="1"/>
</dbReference>
<dbReference type="NCBIfam" id="NF033749">
    <property type="entry name" value="bact_hemeryth"/>
    <property type="match status" value="1"/>
</dbReference>
<dbReference type="CDD" id="cd12107">
    <property type="entry name" value="Hemerythrin"/>
    <property type="match status" value="1"/>
</dbReference>
<dbReference type="KEGG" id="sbal:HUE88_08810"/>
<dbReference type="PANTHER" id="PTHR37164">
    <property type="entry name" value="BACTERIOHEMERYTHRIN"/>
    <property type="match status" value="1"/>
</dbReference>
<keyword evidence="2" id="KW-0479">Metal-binding</keyword>
<evidence type="ECO:0000313" key="6">
    <source>
        <dbReference type="Proteomes" id="UP000593994"/>
    </source>
</evidence>
<feature type="domain" description="Hemerythrin-like" evidence="4">
    <location>
        <begin position="17"/>
        <end position="126"/>
    </location>
</feature>
<dbReference type="AlphaFoldDB" id="A0A7S7LTY7"/>
<comment type="similarity">
    <text evidence="1">Belongs to the hemerythrin family.</text>
</comment>
<evidence type="ECO:0000256" key="3">
    <source>
        <dbReference type="ARBA" id="ARBA00023004"/>
    </source>
</evidence>
<proteinExistence type="inferred from homology"/>
<dbReference type="Gene3D" id="1.20.120.50">
    <property type="entry name" value="Hemerythrin-like"/>
    <property type="match status" value="1"/>
</dbReference>
<dbReference type="GO" id="GO:0046872">
    <property type="term" value="F:metal ion binding"/>
    <property type="evidence" value="ECO:0007669"/>
    <property type="project" value="UniProtKB-KW"/>
</dbReference>
<dbReference type="InterPro" id="IPR035938">
    <property type="entry name" value="Hemerythrin-like_sf"/>
</dbReference>
<reference evidence="5 6" key="1">
    <citation type="submission" date="2020-05" db="EMBL/GenBank/DDBJ databases">
        <title>Sulfurimonas marisnigri, sp. nov., and Sulfurimonas baltica, sp. nov., manganese oxide reducing chemolithoautotrophs of the class Epsilonproteobacteria isolated from the pelagic redoxclines of the Black and Baltic Seas and emended description of the genus Sulfurimonas.</title>
        <authorList>
            <person name="Henkel J.V."/>
            <person name="Laudan C."/>
            <person name="Werner J."/>
            <person name="Neu T."/>
            <person name="Plewe S."/>
            <person name="Sproer C."/>
            <person name="Bunk B."/>
            <person name="Schulz-Vogt H.N."/>
        </authorList>
    </citation>
    <scope>NUCLEOTIDE SEQUENCE [LARGE SCALE GENOMIC DNA]</scope>
    <source>
        <strain evidence="5 6">GD2</strain>
    </source>
</reference>
<gene>
    <name evidence="5" type="ORF">HUE88_08810</name>
</gene>
<dbReference type="InterPro" id="IPR012312">
    <property type="entry name" value="Hemerythrin-like"/>
</dbReference>
<protein>
    <submittedName>
        <fullName evidence="5">Hemerythrin family protein</fullName>
    </submittedName>
</protein>
<dbReference type="EMBL" id="CP054492">
    <property type="protein sequence ID" value="QOY51230.1"/>
    <property type="molecule type" value="Genomic_DNA"/>
</dbReference>
<dbReference type="RefSeq" id="WP_194368344.1">
    <property type="nucleotide sequence ID" value="NZ_CP054492.1"/>
</dbReference>
<organism evidence="5 6">
    <name type="scientific">Candidatus Sulfurimonas baltica</name>
    <dbReference type="NCBI Taxonomy" id="2740404"/>
    <lineage>
        <taxon>Bacteria</taxon>
        <taxon>Pseudomonadati</taxon>
        <taxon>Campylobacterota</taxon>
        <taxon>Epsilonproteobacteria</taxon>
        <taxon>Campylobacterales</taxon>
        <taxon>Sulfurimonadaceae</taxon>
        <taxon>Sulfurimonas</taxon>
    </lineage>
</organism>
<dbReference type="PANTHER" id="PTHR37164:SF1">
    <property type="entry name" value="BACTERIOHEMERYTHRIN"/>
    <property type="match status" value="1"/>
</dbReference>
<evidence type="ECO:0000256" key="1">
    <source>
        <dbReference type="ARBA" id="ARBA00010587"/>
    </source>
</evidence>
<dbReference type="NCBIfam" id="TIGR02481">
    <property type="entry name" value="hemeryth_dom"/>
    <property type="match status" value="1"/>
</dbReference>
<keyword evidence="6" id="KW-1185">Reference proteome</keyword>
<dbReference type="InterPro" id="IPR012827">
    <property type="entry name" value="Hemerythrin_metal-bd"/>
</dbReference>
<accession>A0A7S7LTY7</accession>
<evidence type="ECO:0000256" key="2">
    <source>
        <dbReference type="ARBA" id="ARBA00022723"/>
    </source>
</evidence>
<name>A0A7S7LTY7_9BACT</name>
<evidence type="ECO:0000313" key="5">
    <source>
        <dbReference type="EMBL" id="QOY51230.1"/>
    </source>
</evidence>